<name>A0A7Y7WC98_9PSED</name>
<dbReference type="AlphaFoldDB" id="A0A7Y7WC98"/>
<accession>A0A7Y7WC98</accession>
<reference evidence="1 2" key="1">
    <citation type="submission" date="2020-04" db="EMBL/GenBank/DDBJ databases">
        <title>Molecular characterization of pseudomonads from Agaricus bisporus reveal novel blotch 2 pathogens in Western Europe.</title>
        <authorList>
            <person name="Taparia T."/>
            <person name="Krijger M."/>
            <person name="Haynes E."/>
            <person name="Elpinstone J.G."/>
            <person name="Noble R."/>
            <person name="Van Der Wolf J."/>
        </authorList>
    </citation>
    <scope>NUCLEOTIDE SEQUENCE [LARGE SCALE GENOMIC DNA]</scope>
    <source>
        <strain evidence="1 2">F1001</strain>
    </source>
</reference>
<organism evidence="1 2">
    <name type="scientific">Pseudomonas gingeri</name>
    <dbReference type="NCBI Taxonomy" id="117681"/>
    <lineage>
        <taxon>Bacteria</taxon>
        <taxon>Pseudomonadati</taxon>
        <taxon>Pseudomonadota</taxon>
        <taxon>Gammaproteobacteria</taxon>
        <taxon>Pseudomonadales</taxon>
        <taxon>Pseudomonadaceae</taxon>
        <taxon>Pseudomonas</taxon>
    </lineage>
</organism>
<sequence length="53" mass="6050">MANTPDNDEALEVQRMCEVAQLYLKRSLTPREVEEIVAFVAAKRARTESRQKG</sequence>
<comment type="caution">
    <text evidence="1">The sequence shown here is derived from an EMBL/GenBank/DDBJ whole genome shotgun (WGS) entry which is preliminary data.</text>
</comment>
<proteinExistence type="predicted"/>
<dbReference type="EMBL" id="JACAPU010000012">
    <property type="protein sequence ID" value="NWB46711.1"/>
    <property type="molecule type" value="Genomic_DNA"/>
</dbReference>
<evidence type="ECO:0000313" key="1">
    <source>
        <dbReference type="EMBL" id="NWB46711.1"/>
    </source>
</evidence>
<dbReference type="Proteomes" id="UP000582981">
    <property type="component" value="Unassembled WGS sequence"/>
</dbReference>
<protein>
    <submittedName>
        <fullName evidence="1">Uncharacterized protein</fullName>
    </submittedName>
</protein>
<dbReference type="RefSeq" id="WP_157815217.1">
    <property type="nucleotide sequence ID" value="NZ_JACAPU010000012.1"/>
</dbReference>
<evidence type="ECO:0000313" key="2">
    <source>
        <dbReference type="Proteomes" id="UP000582981"/>
    </source>
</evidence>
<gene>
    <name evidence="1" type="ORF">HX829_09405</name>
</gene>